<dbReference type="PROSITE" id="PS51257">
    <property type="entry name" value="PROKAR_LIPOPROTEIN"/>
    <property type="match status" value="1"/>
</dbReference>
<evidence type="ECO:0000313" key="2">
    <source>
        <dbReference type="EMBL" id="GIJ45721.1"/>
    </source>
</evidence>
<feature type="chain" id="PRO_5035295767" description="Lipoprotein" evidence="1">
    <location>
        <begin position="19"/>
        <end position="132"/>
    </location>
</feature>
<accession>A0A8J3YIJ4</accession>
<comment type="caution">
    <text evidence="2">The sequence shown here is derived from an EMBL/GenBank/DDBJ whole genome shotgun (WGS) entry which is preliminary data.</text>
</comment>
<reference evidence="2" key="1">
    <citation type="submission" date="2021-01" db="EMBL/GenBank/DDBJ databases">
        <title>Whole genome shotgun sequence of Virgisporangium aliadipatigenens NBRC 105644.</title>
        <authorList>
            <person name="Komaki H."/>
            <person name="Tamura T."/>
        </authorList>
    </citation>
    <scope>NUCLEOTIDE SEQUENCE</scope>
    <source>
        <strain evidence="2">NBRC 105644</strain>
    </source>
</reference>
<dbReference type="EMBL" id="BOPF01000008">
    <property type="protein sequence ID" value="GIJ45721.1"/>
    <property type="molecule type" value="Genomic_DNA"/>
</dbReference>
<evidence type="ECO:0000313" key="3">
    <source>
        <dbReference type="Proteomes" id="UP000619260"/>
    </source>
</evidence>
<feature type="signal peptide" evidence="1">
    <location>
        <begin position="1"/>
        <end position="18"/>
    </location>
</feature>
<gene>
    <name evidence="2" type="ORF">Val02_26070</name>
</gene>
<name>A0A8J3YIJ4_9ACTN</name>
<proteinExistence type="predicted"/>
<dbReference type="AlphaFoldDB" id="A0A8J3YIJ4"/>
<protein>
    <recommendedName>
        <fullName evidence="4">Lipoprotein</fullName>
    </recommendedName>
</protein>
<dbReference type="RefSeq" id="WP_203899273.1">
    <property type="nucleotide sequence ID" value="NZ_BOPF01000008.1"/>
</dbReference>
<organism evidence="2 3">
    <name type="scientific">Virgisporangium aliadipatigenens</name>
    <dbReference type="NCBI Taxonomy" id="741659"/>
    <lineage>
        <taxon>Bacteria</taxon>
        <taxon>Bacillati</taxon>
        <taxon>Actinomycetota</taxon>
        <taxon>Actinomycetes</taxon>
        <taxon>Micromonosporales</taxon>
        <taxon>Micromonosporaceae</taxon>
        <taxon>Virgisporangium</taxon>
    </lineage>
</organism>
<keyword evidence="3" id="KW-1185">Reference proteome</keyword>
<evidence type="ECO:0008006" key="4">
    <source>
        <dbReference type="Google" id="ProtNLM"/>
    </source>
</evidence>
<dbReference type="Proteomes" id="UP000619260">
    <property type="component" value="Unassembled WGS sequence"/>
</dbReference>
<sequence length="132" mass="14175">MRALPFVAALAVAAAALAACSDDRPPLKQPAAEKFKEGPCREAADPILALGRFTYDREGAKRLKDADYPFLVANGEKLIVVKEKAQPEVGDRIGNVLTNIGYLRIRPGKLYDPALLKGLESARADLQNACVG</sequence>
<evidence type="ECO:0000256" key="1">
    <source>
        <dbReference type="SAM" id="SignalP"/>
    </source>
</evidence>
<keyword evidence="1" id="KW-0732">Signal</keyword>